<feature type="compositionally biased region" description="Polar residues" evidence="1">
    <location>
        <begin position="226"/>
        <end position="237"/>
    </location>
</feature>
<dbReference type="EMBL" id="DS989733">
    <property type="protein sequence ID" value="EEA07578.1"/>
    <property type="molecule type" value="Genomic_DNA"/>
</dbReference>
<accession>B6AH87</accession>
<feature type="compositionally biased region" description="Basic and acidic residues" evidence="1">
    <location>
        <begin position="192"/>
        <end position="202"/>
    </location>
</feature>
<name>B6AH87_CRYMR</name>
<organism evidence="3 4">
    <name type="scientific">Cryptosporidium muris (strain RN66)</name>
    <dbReference type="NCBI Taxonomy" id="441375"/>
    <lineage>
        <taxon>Eukaryota</taxon>
        <taxon>Sar</taxon>
        <taxon>Alveolata</taxon>
        <taxon>Apicomplexa</taxon>
        <taxon>Conoidasida</taxon>
        <taxon>Coccidia</taxon>
        <taxon>Eucoccidiorida</taxon>
        <taxon>Eimeriorina</taxon>
        <taxon>Cryptosporidiidae</taxon>
        <taxon>Cryptosporidium</taxon>
    </lineage>
</organism>
<dbReference type="RefSeq" id="XP_002141927.1">
    <property type="nucleotide sequence ID" value="XM_002141891.1"/>
</dbReference>
<dbReference type="OrthoDB" id="10393530at2759"/>
<dbReference type="AlphaFoldDB" id="B6AH87"/>
<reference evidence="3" key="1">
    <citation type="submission" date="2008-06" db="EMBL/GenBank/DDBJ databases">
        <authorList>
            <person name="Lorenzi H."/>
            <person name="Inman J."/>
            <person name="Miller J."/>
            <person name="Schobel S."/>
            <person name="Amedeo P."/>
            <person name="Caler E.V."/>
            <person name="da Silva J."/>
        </authorList>
    </citation>
    <scope>NUCLEOTIDE SEQUENCE [LARGE SCALE GENOMIC DNA]</scope>
    <source>
        <strain evidence="3">RN66</strain>
    </source>
</reference>
<keyword evidence="2" id="KW-0732">Signal</keyword>
<sequence>MTQLYLIFLLIIPIVTIAHQDVLFIHEDVVDHNHVDNLLGNIQNYYQDTQYEHQHDHNIYDHLNTHTQMGSNALQVVKLHNQLENINNNHDNKHGTGEHYSTNPDINTIQNKKWQTEKVNFIFGPNLPQPPPLTTHEPMITTGATSSEHHDTTIPSHSLETTIHTDLHTTDKTNHQEETTSPRGNKYSTNKSENKPDSEHTFTTETVTRPTTHHTEAPTTPKTHNTEVTTRPTTHGVETTTKPTTHSSETTKPTTHITETTTNPTTHTTETTTKPTTHTTQTTTKPTTHTTETTTKPTTHTTETTTKPT</sequence>
<feature type="region of interest" description="Disordered" evidence="1">
    <location>
        <begin position="167"/>
        <end position="309"/>
    </location>
</feature>
<dbReference type="GeneID" id="6996958"/>
<feature type="compositionally biased region" description="Low complexity" evidence="1">
    <location>
        <begin position="238"/>
        <end position="309"/>
    </location>
</feature>
<proteinExistence type="predicted"/>
<keyword evidence="4" id="KW-1185">Reference proteome</keyword>
<evidence type="ECO:0000313" key="4">
    <source>
        <dbReference type="Proteomes" id="UP000001460"/>
    </source>
</evidence>
<dbReference type="Proteomes" id="UP000001460">
    <property type="component" value="Unassembled WGS sequence"/>
</dbReference>
<feature type="signal peptide" evidence="2">
    <location>
        <begin position="1"/>
        <end position="18"/>
    </location>
</feature>
<evidence type="ECO:0000313" key="3">
    <source>
        <dbReference type="EMBL" id="EEA07578.1"/>
    </source>
</evidence>
<dbReference type="STRING" id="441375.B6AH87"/>
<gene>
    <name evidence="3" type="ORF">CMU_037520</name>
</gene>
<dbReference type="VEuPathDB" id="CryptoDB:CMU_037520"/>
<protein>
    <submittedName>
        <fullName evidence="3">Uncharacterized protein</fullName>
    </submittedName>
</protein>
<feature type="compositionally biased region" description="Polar residues" evidence="1">
    <location>
        <begin position="181"/>
        <end position="191"/>
    </location>
</feature>
<feature type="chain" id="PRO_5002842305" evidence="2">
    <location>
        <begin position="19"/>
        <end position="309"/>
    </location>
</feature>
<feature type="compositionally biased region" description="Basic and acidic residues" evidence="1">
    <location>
        <begin position="167"/>
        <end position="180"/>
    </location>
</feature>
<evidence type="ECO:0000256" key="1">
    <source>
        <dbReference type="SAM" id="MobiDB-lite"/>
    </source>
</evidence>
<evidence type="ECO:0000256" key="2">
    <source>
        <dbReference type="SAM" id="SignalP"/>
    </source>
</evidence>
<feature type="non-terminal residue" evidence="3">
    <location>
        <position position="309"/>
    </location>
</feature>